<proteinExistence type="predicted"/>
<protein>
    <submittedName>
        <fullName evidence="1">Uncharacterized protein</fullName>
    </submittedName>
</protein>
<gene>
    <name evidence="1" type="ORF">GALL_551070</name>
</gene>
<organism evidence="1">
    <name type="scientific">mine drainage metagenome</name>
    <dbReference type="NCBI Taxonomy" id="410659"/>
    <lineage>
        <taxon>unclassified sequences</taxon>
        <taxon>metagenomes</taxon>
        <taxon>ecological metagenomes</taxon>
    </lineage>
</organism>
<evidence type="ECO:0000313" key="1">
    <source>
        <dbReference type="EMBL" id="OIQ63352.1"/>
    </source>
</evidence>
<accession>A0A1J5NYP7</accession>
<dbReference type="EMBL" id="MLJW01009081">
    <property type="protein sequence ID" value="OIQ63352.1"/>
    <property type="molecule type" value="Genomic_DNA"/>
</dbReference>
<sequence>MRQLNSTSTYQLKIDNIFMGKWTGADLDKGINLALITTTPEYQQALAIMHLNEERWAIERRLREYYWLQYSILKPKGLLFNDSESTVDSLQKYAKKDFFVAVTVPTYQKARFKIVRDAWQKEMGLLTDEIYRVNKPKLHHFEITLSQ</sequence>
<dbReference type="AlphaFoldDB" id="A0A1J5NYP7"/>
<reference evidence="1" key="1">
    <citation type="submission" date="2016-10" db="EMBL/GenBank/DDBJ databases">
        <title>Sequence of Gallionella enrichment culture.</title>
        <authorList>
            <person name="Poehlein A."/>
            <person name="Muehling M."/>
            <person name="Daniel R."/>
        </authorList>
    </citation>
    <scope>NUCLEOTIDE SEQUENCE</scope>
</reference>
<name>A0A1J5NYP7_9ZZZZ</name>
<comment type="caution">
    <text evidence="1">The sequence shown here is derived from an EMBL/GenBank/DDBJ whole genome shotgun (WGS) entry which is preliminary data.</text>
</comment>